<feature type="signal peptide" evidence="1">
    <location>
        <begin position="1"/>
        <end position="23"/>
    </location>
</feature>
<gene>
    <name evidence="3" type="primary">HCN4_1</name>
    <name evidence="3" type="ORF">XENOCAPTIV_000680</name>
</gene>
<dbReference type="Proteomes" id="UP001434883">
    <property type="component" value="Unassembled WGS sequence"/>
</dbReference>
<proteinExistence type="predicted"/>
<evidence type="ECO:0000256" key="1">
    <source>
        <dbReference type="SAM" id="SignalP"/>
    </source>
</evidence>
<organism evidence="3 4">
    <name type="scientific">Xenoophorus captivus</name>
    <dbReference type="NCBI Taxonomy" id="1517983"/>
    <lineage>
        <taxon>Eukaryota</taxon>
        <taxon>Metazoa</taxon>
        <taxon>Chordata</taxon>
        <taxon>Craniata</taxon>
        <taxon>Vertebrata</taxon>
        <taxon>Euteleostomi</taxon>
        <taxon>Actinopterygii</taxon>
        <taxon>Neopterygii</taxon>
        <taxon>Teleostei</taxon>
        <taxon>Neoteleostei</taxon>
        <taxon>Acanthomorphata</taxon>
        <taxon>Ovalentaria</taxon>
        <taxon>Atherinomorphae</taxon>
        <taxon>Cyprinodontiformes</taxon>
        <taxon>Goodeidae</taxon>
        <taxon>Xenoophorus</taxon>
    </lineage>
</organism>
<evidence type="ECO:0000259" key="2">
    <source>
        <dbReference type="PROSITE" id="PS50042"/>
    </source>
</evidence>
<dbReference type="Gene3D" id="1.10.287.630">
    <property type="entry name" value="Helix hairpin bin"/>
    <property type="match status" value="1"/>
</dbReference>
<feature type="chain" id="PRO_5046986066" evidence="1">
    <location>
        <begin position="24"/>
        <end position="178"/>
    </location>
</feature>
<dbReference type="Pfam" id="PF00027">
    <property type="entry name" value="cNMP_binding"/>
    <property type="match status" value="1"/>
</dbReference>
<dbReference type="Gene3D" id="2.60.120.10">
    <property type="entry name" value="Jelly Rolls"/>
    <property type="match status" value="1"/>
</dbReference>
<evidence type="ECO:0000313" key="4">
    <source>
        <dbReference type="Proteomes" id="UP001434883"/>
    </source>
</evidence>
<dbReference type="CDD" id="cd00038">
    <property type="entry name" value="CAP_ED"/>
    <property type="match status" value="1"/>
</dbReference>
<dbReference type="InterPro" id="IPR014710">
    <property type="entry name" value="RmlC-like_jellyroll"/>
</dbReference>
<feature type="domain" description="Cyclic nucleotide-binding" evidence="2">
    <location>
        <begin position="84"/>
        <end position="148"/>
    </location>
</feature>
<dbReference type="SUPFAM" id="SSF51206">
    <property type="entry name" value="cAMP-binding domain-like"/>
    <property type="match status" value="1"/>
</dbReference>
<dbReference type="PANTHER" id="PTHR45689">
    <property type="entry name" value="I[[H]] CHANNEL, ISOFORM E"/>
    <property type="match status" value="1"/>
</dbReference>
<dbReference type="InterPro" id="IPR018488">
    <property type="entry name" value="cNMP-bd_CS"/>
</dbReference>
<keyword evidence="1" id="KW-0732">Signal</keyword>
<dbReference type="PROSITE" id="PS00888">
    <property type="entry name" value="CNMP_BINDING_1"/>
    <property type="match status" value="1"/>
</dbReference>
<dbReference type="InterPro" id="IPR000595">
    <property type="entry name" value="cNMP-bd_dom"/>
</dbReference>
<dbReference type="PANTHER" id="PTHR45689:SF4">
    <property type="entry name" value="POTASSIUM_SODIUM HYPERPOLARIZATION-ACTIVATED CYCLIC NUCLEOTIDE-GATED CHANNEL 4"/>
    <property type="match status" value="1"/>
</dbReference>
<dbReference type="EMBL" id="JAHRIN010076682">
    <property type="protein sequence ID" value="MEQ2218266.1"/>
    <property type="molecule type" value="Genomic_DNA"/>
</dbReference>
<keyword evidence="4" id="KW-1185">Reference proteome</keyword>
<comment type="caution">
    <text evidence="3">The sequence shown here is derived from an EMBL/GenBank/DDBJ whole genome shotgun (WGS) entry which is preliminary data.</text>
</comment>
<dbReference type="InterPro" id="IPR018490">
    <property type="entry name" value="cNMP-bd_dom_sf"/>
</dbReference>
<evidence type="ECO:0000313" key="3">
    <source>
        <dbReference type="EMBL" id="MEQ2218266.1"/>
    </source>
</evidence>
<dbReference type="InterPro" id="IPR051413">
    <property type="entry name" value="K/Na_HCN_channel"/>
</dbReference>
<name>A0ABV0SCV3_9TELE</name>
<sequence>MVHLSPCIIWLLCLSVFLQYKQVEQYMSFHKLPADMRQRIHDYYEHRYQGKMFDEESILGELNEPLREEIINFNCRKLVASMPLFANADPNFVTSMLTKLKFEVFQPGDYIIREGTIGKKMFFIQHGVVSILTKGNKETKLSDGSYFGGKLRCCSLQKQKTKRSLAATHCILWSFRAS</sequence>
<protein>
    <submittedName>
        <fullName evidence="3">Potassium/sodium hyperpolarization-activated cyclic nucleotide-gated channel 4</fullName>
    </submittedName>
</protein>
<reference evidence="3 4" key="1">
    <citation type="submission" date="2021-06" db="EMBL/GenBank/DDBJ databases">
        <authorList>
            <person name="Palmer J.M."/>
        </authorList>
    </citation>
    <scope>NUCLEOTIDE SEQUENCE [LARGE SCALE GENOMIC DNA]</scope>
    <source>
        <strain evidence="3 4">XC_2019</strain>
        <tissue evidence="3">Muscle</tissue>
    </source>
</reference>
<dbReference type="PROSITE" id="PS50042">
    <property type="entry name" value="CNMP_BINDING_3"/>
    <property type="match status" value="1"/>
</dbReference>
<accession>A0ABV0SCV3</accession>